<dbReference type="Gene3D" id="3.20.20.70">
    <property type="entry name" value="Aldolase class I"/>
    <property type="match status" value="1"/>
</dbReference>
<dbReference type="CDD" id="cd01572">
    <property type="entry name" value="QPRTase"/>
    <property type="match status" value="1"/>
</dbReference>
<dbReference type="Gene3D" id="3.90.1170.20">
    <property type="entry name" value="Quinolinate phosphoribosyl transferase, N-terminal domain"/>
    <property type="match status" value="1"/>
</dbReference>
<proteinExistence type="inferred from homology"/>
<dbReference type="InterPro" id="IPR013785">
    <property type="entry name" value="Aldolase_TIM"/>
</dbReference>
<dbReference type="GO" id="GO:0034213">
    <property type="term" value="P:quinolinate catabolic process"/>
    <property type="evidence" value="ECO:0007669"/>
    <property type="project" value="TreeGrafter"/>
</dbReference>
<evidence type="ECO:0000256" key="12">
    <source>
        <dbReference type="PIRNR" id="PIRNR006250"/>
    </source>
</evidence>
<keyword evidence="8 12" id="KW-0808">Transferase</keyword>
<dbReference type="EC" id="2.4.2.19" evidence="5"/>
<dbReference type="KEGG" id="eac:EAL2_c00240"/>
<keyword evidence="7 12" id="KW-0328">Glycosyltransferase</keyword>
<evidence type="ECO:0000256" key="4">
    <source>
        <dbReference type="ARBA" id="ARBA00011218"/>
    </source>
</evidence>
<dbReference type="Pfam" id="PF02749">
    <property type="entry name" value="QRPTase_N"/>
    <property type="match status" value="1"/>
</dbReference>
<accession>W8TC52</accession>
<dbReference type="InterPro" id="IPR002638">
    <property type="entry name" value="Quinolinate_PRibosylTrfase_C"/>
</dbReference>
<evidence type="ECO:0000256" key="8">
    <source>
        <dbReference type="ARBA" id="ARBA00022679"/>
    </source>
</evidence>
<dbReference type="UniPathway" id="UPA00253">
    <property type="reaction ID" value="UER00331"/>
</dbReference>
<dbReference type="Pfam" id="PF01729">
    <property type="entry name" value="QRPTase_C"/>
    <property type="match status" value="1"/>
</dbReference>
<comment type="function">
    <text evidence="1">Involved in the catabolism of quinolinic acid (QA).</text>
</comment>
<keyword evidence="6" id="KW-0662">Pyridine nucleotide biosynthesis</keyword>
<comment type="subunit">
    <text evidence="4">Hexamer formed by 3 homodimers.</text>
</comment>
<evidence type="ECO:0000259" key="13">
    <source>
        <dbReference type="Pfam" id="PF01729"/>
    </source>
</evidence>
<evidence type="ECO:0000256" key="1">
    <source>
        <dbReference type="ARBA" id="ARBA00003237"/>
    </source>
</evidence>
<evidence type="ECO:0000256" key="2">
    <source>
        <dbReference type="ARBA" id="ARBA00004893"/>
    </source>
</evidence>
<evidence type="ECO:0000256" key="3">
    <source>
        <dbReference type="ARBA" id="ARBA00009400"/>
    </source>
</evidence>
<evidence type="ECO:0000256" key="10">
    <source>
        <dbReference type="ARBA" id="ARBA00047445"/>
    </source>
</evidence>
<dbReference type="PATRIC" id="fig|1286171.3.peg.20"/>
<dbReference type="AlphaFoldDB" id="W8TC52"/>
<reference evidence="15 16" key="1">
    <citation type="journal article" date="2014" name="Genome Announc.">
        <title>Complete Genome Sequence of Amino Acid-Utilizing Eubacterium acidaminophilum al-2 (DSM 3953).</title>
        <authorList>
            <person name="Poehlein A."/>
            <person name="Andreesen J.R."/>
            <person name="Daniel R."/>
        </authorList>
    </citation>
    <scope>NUCLEOTIDE SEQUENCE [LARGE SCALE GENOMIC DNA]</scope>
    <source>
        <strain evidence="15 16">DSM 3953</strain>
    </source>
</reference>
<dbReference type="Proteomes" id="UP000019591">
    <property type="component" value="Chromosome"/>
</dbReference>
<dbReference type="GO" id="GO:0004514">
    <property type="term" value="F:nicotinate-nucleotide diphosphorylase (carboxylating) activity"/>
    <property type="evidence" value="ECO:0007669"/>
    <property type="project" value="UniProtKB-EC"/>
</dbReference>
<dbReference type="InterPro" id="IPR037128">
    <property type="entry name" value="Quinolinate_PRibosylTase_N_sf"/>
</dbReference>
<dbReference type="RefSeq" id="WP_025434440.1">
    <property type="nucleotide sequence ID" value="NZ_CP007452.1"/>
</dbReference>
<dbReference type="PIRSF" id="PIRSF006250">
    <property type="entry name" value="NadC_ModD"/>
    <property type="match status" value="1"/>
</dbReference>
<evidence type="ECO:0000313" key="16">
    <source>
        <dbReference type="Proteomes" id="UP000019591"/>
    </source>
</evidence>
<dbReference type="FunFam" id="3.90.1170.20:FF:000001">
    <property type="entry name" value="Nicotinate-nucleotide diphosphorylase (Carboxylating)"/>
    <property type="match status" value="1"/>
</dbReference>
<name>W8TC52_PEPAC</name>
<evidence type="ECO:0000256" key="5">
    <source>
        <dbReference type="ARBA" id="ARBA00011944"/>
    </source>
</evidence>
<dbReference type="InterPro" id="IPR004393">
    <property type="entry name" value="NadC"/>
</dbReference>
<evidence type="ECO:0000259" key="14">
    <source>
        <dbReference type="Pfam" id="PF02749"/>
    </source>
</evidence>
<gene>
    <name evidence="15" type="primary">nadC</name>
    <name evidence="15" type="ORF">EAL2_c00240</name>
</gene>
<protein>
    <recommendedName>
        <fullName evidence="11">Probable nicotinate-nucleotide pyrophosphorylase [carboxylating]</fullName>
        <ecNumber evidence="5">2.4.2.19</ecNumber>
    </recommendedName>
    <alternativeName>
        <fullName evidence="9">Quinolinate phosphoribosyltransferase [decarboxylating]</fullName>
    </alternativeName>
</protein>
<dbReference type="NCBIfam" id="TIGR00078">
    <property type="entry name" value="nadC"/>
    <property type="match status" value="1"/>
</dbReference>
<keyword evidence="16" id="KW-1185">Reference proteome</keyword>
<comment type="similarity">
    <text evidence="3 12">Belongs to the NadC/ModD family.</text>
</comment>
<evidence type="ECO:0000256" key="6">
    <source>
        <dbReference type="ARBA" id="ARBA00022642"/>
    </source>
</evidence>
<dbReference type="PANTHER" id="PTHR32179:SF3">
    <property type="entry name" value="NICOTINATE-NUCLEOTIDE PYROPHOSPHORYLASE [CARBOXYLATING]"/>
    <property type="match status" value="1"/>
</dbReference>
<dbReference type="GO" id="GO:0009435">
    <property type="term" value="P:NAD+ biosynthetic process"/>
    <property type="evidence" value="ECO:0007669"/>
    <property type="project" value="UniProtKB-UniPathway"/>
</dbReference>
<evidence type="ECO:0000256" key="9">
    <source>
        <dbReference type="ARBA" id="ARBA00033102"/>
    </source>
</evidence>
<evidence type="ECO:0000313" key="15">
    <source>
        <dbReference type="EMBL" id="AHM55388.1"/>
    </source>
</evidence>
<dbReference type="OrthoDB" id="9782546at2"/>
<dbReference type="FunFam" id="3.20.20.70:FF:000030">
    <property type="entry name" value="Nicotinate-nucleotide pyrophosphorylase, carboxylating"/>
    <property type="match status" value="1"/>
</dbReference>
<sequence>MDKLNMIMVERLIKAAIEEDINYFDITTDNLIGEQQVSEAIMLAKEDGVICGMGIAARVFGILDENVVFEKLKQDGDKVCRGDIIARISGSTRAILKGERTALNIVQRLSGIATKTYGFAEKVKGYDVKIVDTRKTTPTLRFLEKYAVRCGGGYNHRYNLSHSVMLKDNHIDACGGIKQAVEMIKRKIGHTEKIEVEVRNLEEMREALEACADIIMLDNMGTDDMKAAVDLNKAAARRAVIEASGNVDESNVAAYAATGVDVISVGGLTHSFKSLDISLKL</sequence>
<dbReference type="GO" id="GO:0005737">
    <property type="term" value="C:cytoplasm"/>
    <property type="evidence" value="ECO:0007669"/>
    <property type="project" value="TreeGrafter"/>
</dbReference>
<organism evidence="15 16">
    <name type="scientific">Peptoclostridium acidaminophilum DSM 3953</name>
    <dbReference type="NCBI Taxonomy" id="1286171"/>
    <lineage>
        <taxon>Bacteria</taxon>
        <taxon>Bacillati</taxon>
        <taxon>Bacillota</taxon>
        <taxon>Clostridia</taxon>
        <taxon>Peptostreptococcales</taxon>
        <taxon>Peptoclostridiaceae</taxon>
        <taxon>Peptoclostridium</taxon>
    </lineage>
</organism>
<dbReference type="SUPFAM" id="SSF51690">
    <property type="entry name" value="Nicotinate/Quinolinate PRTase C-terminal domain-like"/>
    <property type="match status" value="1"/>
</dbReference>
<dbReference type="InterPro" id="IPR027277">
    <property type="entry name" value="NadC/ModD"/>
</dbReference>
<dbReference type="InterPro" id="IPR022412">
    <property type="entry name" value="Quinolinate_PRibosylTrfase_N"/>
</dbReference>
<dbReference type="InterPro" id="IPR036068">
    <property type="entry name" value="Nicotinate_pribotase-like_C"/>
</dbReference>
<dbReference type="EMBL" id="CP007452">
    <property type="protein sequence ID" value="AHM55388.1"/>
    <property type="molecule type" value="Genomic_DNA"/>
</dbReference>
<dbReference type="eggNOG" id="COG0157">
    <property type="taxonomic scope" value="Bacteria"/>
</dbReference>
<comment type="catalytic activity">
    <reaction evidence="10">
        <text>nicotinate beta-D-ribonucleotide + CO2 + diphosphate = quinolinate + 5-phospho-alpha-D-ribose 1-diphosphate + 2 H(+)</text>
        <dbReference type="Rhea" id="RHEA:12733"/>
        <dbReference type="ChEBI" id="CHEBI:15378"/>
        <dbReference type="ChEBI" id="CHEBI:16526"/>
        <dbReference type="ChEBI" id="CHEBI:29959"/>
        <dbReference type="ChEBI" id="CHEBI:33019"/>
        <dbReference type="ChEBI" id="CHEBI:57502"/>
        <dbReference type="ChEBI" id="CHEBI:58017"/>
        <dbReference type="EC" id="2.4.2.19"/>
    </reaction>
</comment>
<dbReference type="STRING" id="1286171.EAL2_c00240"/>
<comment type="pathway">
    <text evidence="2">Cofactor biosynthesis; NAD(+) biosynthesis; nicotinate D-ribonucleotide from quinolinate: step 1/1.</text>
</comment>
<evidence type="ECO:0000256" key="7">
    <source>
        <dbReference type="ARBA" id="ARBA00022676"/>
    </source>
</evidence>
<dbReference type="PANTHER" id="PTHR32179">
    <property type="entry name" value="NICOTINATE-NUCLEOTIDE PYROPHOSPHORYLASE [CARBOXYLATING]"/>
    <property type="match status" value="1"/>
</dbReference>
<evidence type="ECO:0000256" key="11">
    <source>
        <dbReference type="ARBA" id="ARBA00069173"/>
    </source>
</evidence>
<dbReference type="HOGENOM" id="CLU_039622_0_1_9"/>
<dbReference type="SUPFAM" id="SSF54675">
    <property type="entry name" value="Nicotinate/Quinolinate PRTase N-terminal domain-like"/>
    <property type="match status" value="1"/>
</dbReference>
<feature type="domain" description="Quinolinate phosphoribosyl transferase C-terminal" evidence="13">
    <location>
        <begin position="112"/>
        <end position="280"/>
    </location>
</feature>
<feature type="domain" description="Quinolinate phosphoribosyl transferase N-terminal" evidence="14">
    <location>
        <begin position="25"/>
        <end position="110"/>
    </location>
</feature>